<feature type="compositionally biased region" description="Low complexity" evidence="1">
    <location>
        <begin position="277"/>
        <end position="301"/>
    </location>
</feature>
<dbReference type="RefSeq" id="XP_007373658.1">
    <property type="nucleotide sequence ID" value="XM_007373596.1"/>
</dbReference>
<dbReference type="EMBL" id="GL996500">
    <property type="protein sequence ID" value="EGW34074.1"/>
    <property type="molecule type" value="Genomic_DNA"/>
</dbReference>
<feature type="compositionally biased region" description="Basic and acidic residues" evidence="1">
    <location>
        <begin position="200"/>
        <end position="214"/>
    </location>
</feature>
<protein>
    <submittedName>
        <fullName evidence="2">Uncharacterized protein</fullName>
    </submittedName>
</protein>
<sequence length="456" mass="50779">MSQDYSNPPVLGQTSFENSINFKFLEINSQLNGLRNELTVMSNRCDMLQQDLKGSNNDCLAILELFENWVRNEQADAPTDRVKSPMPIKEEGIPVSASPMTVSDKFKVLSDIQNIKNAIIKRSNQPHNIPPPPPHHHHHSSQSFPTLPPPPPPPQQQQQSQPPTTYHLDSTSRNPSNPNIHIVPQPYPLNPQYSIYKNENVFRPKPTEENDPTRRNMSVYDPLQPVPSRHNSRVLIEDPSLPPLPSLAPSSNVLGQPPFRLRAESTYSPLSMAGAKQQQQQQQQQPQQQQQQQTGSPVSQSHPPPPPSHYSTPSSTRSSLESKKPAIHPEPYQPSQTPSSTYPPLGSRTNSLPTPRTEIYNPQGGYFHQRNSFTSMYEPKYSPLPPSQQSSQTQSNGIRHGSPPRSIPEQLPSVSELDKSIKIGSTGSVGGSVGLPPLFKKNNDIGDSDLKKRRLD</sequence>
<feature type="compositionally biased region" description="Basic and acidic residues" evidence="1">
    <location>
        <begin position="441"/>
        <end position="456"/>
    </location>
</feature>
<evidence type="ECO:0000313" key="3">
    <source>
        <dbReference type="Proteomes" id="UP000000709"/>
    </source>
</evidence>
<organism evidence="3">
    <name type="scientific">Spathaspora passalidarum (strain NRRL Y-27907 / 11-Y1)</name>
    <dbReference type="NCBI Taxonomy" id="619300"/>
    <lineage>
        <taxon>Eukaryota</taxon>
        <taxon>Fungi</taxon>
        <taxon>Dikarya</taxon>
        <taxon>Ascomycota</taxon>
        <taxon>Saccharomycotina</taxon>
        <taxon>Pichiomycetes</taxon>
        <taxon>Debaryomycetaceae</taxon>
        <taxon>Spathaspora</taxon>
    </lineage>
</organism>
<feature type="compositionally biased region" description="Polar residues" evidence="1">
    <location>
        <begin position="167"/>
        <end position="179"/>
    </location>
</feature>
<accession>G3AHB0</accession>
<reference evidence="2 3" key="1">
    <citation type="journal article" date="2011" name="Proc. Natl. Acad. Sci. U.S.A.">
        <title>Comparative genomics of xylose-fermenting fungi for enhanced biofuel production.</title>
        <authorList>
            <person name="Wohlbach D.J."/>
            <person name="Kuo A."/>
            <person name="Sato T.K."/>
            <person name="Potts K.M."/>
            <person name="Salamov A.A."/>
            <person name="LaButti K.M."/>
            <person name="Sun H."/>
            <person name="Clum A."/>
            <person name="Pangilinan J.L."/>
            <person name="Lindquist E.A."/>
            <person name="Lucas S."/>
            <person name="Lapidus A."/>
            <person name="Jin M."/>
            <person name="Gunawan C."/>
            <person name="Balan V."/>
            <person name="Dale B.E."/>
            <person name="Jeffries T.W."/>
            <person name="Zinkel R."/>
            <person name="Barry K.W."/>
            <person name="Grigoriev I.V."/>
            <person name="Gasch A.P."/>
        </authorList>
    </citation>
    <scope>NUCLEOTIDE SEQUENCE [LARGE SCALE GENOMIC DNA]</scope>
    <source>
        <strain evidence="3">NRRL Y-27907 / 11-Y1</strain>
    </source>
</reference>
<dbReference type="STRING" id="619300.G3AHB0"/>
<feature type="region of interest" description="Disordered" evidence="1">
    <location>
        <begin position="270"/>
        <end position="456"/>
    </location>
</feature>
<dbReference type="InParanoid" id="G3AHB0"/>
<keyword evidence="3" id="KW-1185">Reference proteome</keyword>
<dbReference type="KEGG" id="spaa:SPAPADRAFT_59501"/>
<dbReference type="AlphaFoldDB" id="G3AHB0"/>
<gene>
    <name evidence="2" type="ORF">SPAPADRAFT_59501</name>
</gene>
<feature type="compositionally biased region" description="Low complexity" evidence="1">
    <location>
        <begin position="156"/>
        <end position="165"/>
    </location>
</feature>
<dbReference type="HOGENOM" id="CLU_600153_0_0_1"/>
<feature type="compositionally biased region" description="Low complexity" evidence="1">
    <location>
        <begin position="309"/>
        <end position="319"/>
    </location>
</feature>
<evidence type="ECO:0000256" key="1">
    <source>
        <dbReference type="SAM" id="MobiDB-lite"/>
    </source>
</evidence>
<feature type="compositionally biased region" description="Pro residues" evidence="1">
    <location>
        <begin position="146"/>
        <end position="155"/>
    </location>
</feature>
<evidence type="ECO:0000313" key="2">
    <source>
        <dbReference type="EMBL" id="EGW34074.1"/>
    </source>
</evidence>
<feature type="compositionally biased region" description="Low complexity" evidence="1">
    <location>
        <begin position="333"/>
        <end position="344"/>
    </location>
</feature>
<dbReference type="OrthoDB" id="60033at2759"/>
<name>G3AHB0_SPAPN</name>
<dbReference type="Proteomes" id="UP000000709">
    <property type="component" value="Unassembled WGS sequence"/>
</dbReference>
<dbReference type="GeneID" id="18872945"/>
<dbReference type="eggNOG" id="KOG0627">
    <property type="taxonomic scope" value="Eukaryota"/>
</dbReference>
<proteinExistence type="predicted"/>
<feature type="region of interest" description="Disordered" evidence="1">
    <location>
        <begin position="123"/>
        <end position="257"/>
    </location>
</feature>
<dbReference type="OMA" id="PYTTQRN"/>